<reference evidence="8" key="1">
    <citation type="submission" date="2019-06" db="EMBL/GenBank/DDBJ databases">
        <authorList>
            <person name="Zheng W."/>
        </authorList>
    </citation>
    <scope>NUCLEOTIDE SEQUENCE</scope>
    <source>
        <strain evidence="8">QDHG01</strain>
    </source>
</reference>
<evidence type="ECO:0000313" key="9">
    <source>
        <dbReference type="Proteomes" id="UP000785679"/>
    </source>
</evidence>
<feature type="region of interest" description="Disordered" evidence="6">
    <location>
        <begin position="108"/>
        <end position="128"/>
    </location>
</feature>
<dbReference type="Proteomes" id="UP000785679">
    <property type="component" value="Unassembled WGS sequence"/>
</dbReference>
<feature type="region of interest" description="Disordered" evidence="6">
    <location>
        <begin position="261"/>
        <end position="292"/>
    </location>
</feature>
<keyword evidence="9" id="KW-1185">Reference proteome</keyword>
<feature type="compositionally biased region" description="Polar residues" evidence="6">
    <location>
        <begin position="934"/>
        <end position="943"/>
    </location>
</feature>
<keyword evidence="3" id="KW-0547">Nucleotide-binding</keyword>
<keyword evidence="5" id="KW-0067">ATP-binding</keyword>
<dbReference type="GO" id="GO:0005634">
    <property type="term" value="C:nucleus"/>
    <property type="evidence" value="ECO:0007669"/>
    <property type="project" value="TreeGrafter"/>
</dbReference>
<dbReference type="PANTHER" id="PTHR24345">
    <property type="entry name" value="SERINE/THREONINE-PROTEIN KINASE PLK"/>
    <property type="match status" value="1"/>
</dbReference>
<dbReference type="PANTHER" id="PTHR24345:SF0">
    <property type="entry name" value="CELL CYCLE SERINE_THREONINE-PROTEIN KINASE CDC5_MSD2"/>
    <property type="match status" value="1"/>
</dbReference>
<dbReference type="GO" id="GO:0005524">
    <property type="term" value="F:ATP binding"/>
    <property type="evidence" value="ECO:0007669"/>
    <property type="project" value="UniProtKB-KW"/>
</dbReference>
<comment type="caution">
    <text evidence="8">The sequence shown here is derived from an EMBL/GenBank/DDBJ whole genome shotgun (WGS) entry which is preliminary data.</text>
</comment>
<evidence type="ECO:0000256" key="5">
    <source>
        <dbReference type="ARBA" id="ARBA00022840"/>
    </source>
</evidence>
<evidence type="ECO:0000259" key="7">
    <source>
        <dbReference type="PROSITE" id="PS50011"/>
    </source>
</evidence>
<feature type="region of interest" description="Disordered" evidence="6">
    <location>
        <begin position="1109"/>
        <end position="1136"/>
    </location>
</feature>
<evidence type="ECO:0000256" key="4">
    <source>
        <dbReference type="ARBA" id="ARBA00022777"/>
    </source>
</evidence>
<feature type="domain" description="Protein kinase" evidence="7">
    <location>
        <begin position="333"/>
        <end position="656"/>
    </location>
</feature>
<gene>
    <name evidence="8" type="ORF">FGO68_gene1636</name>
</gene>
<evidence type="ECO:0000256" key="2">
    <source>
        <dbReference type="ARBA" id="ARBA00022679"/>
    </source>
</evidence>
<dbReference type="Gene3D" id="1.10.510.10">
    <property type="entry name" value="Transferase(Phosphotransferase) domain 1"/>
    <property type="match status" value="1"/>
</dbReference>
<evidence type="ECO:0000256" key="6">
    <source>
        <dbReference type="SAM" id="MobiDB-lite"/>
    </source>
</evidence>
<protein>
    <recommendedName>
        <fullName evidence="7">Protein kinase domain-containing protein</fullName>
    </recommendedName>
</protein>
<dbReference type="InterPro" id="IPR011009">
    <property type="entry name" value="Kinase-like_dom_sf"/>
</dbReference>
<accession>A0A8J8P405</accession>
<evidence type="ECO:0000313" key="8">
    <source>
        <dbReference type="EMBL" id="TNV86858.1"/>
    </source>
</evidence>
<dbReference type="SUPFAM" id="SSF56112">
    <property type="entry name" value="Protein kinase-like (PK-like)"/>
    <property type="match status" value="1"/>
</dbReference>
<organism evidence="8 9">
    <name type="scientific">Halteria grandinella</name>
    <dbReference type="NCBI Taxonomy" id="5974"/>
    <lineage>
        <taxon>Eukaryota</taxon>
        <taxon>Sar</taxon>
        <taxon>Alveolata</taxon>
        <taxon>Ciliophora</taxon>
        <taxon>Intramacronucleata</taxon>
        <taxon>Spirotrichea</taxon>
        <taxon>Stichotrichia</taxon>
        <taxon>Sporadotrichida</taxon>
        <taxon>Halteriidae</taxon>
        <taxon>Halteria</taxon>
    </lineage>
</organism>
<feature type="region of interest" description="Disordered" evidence="6">
    <location>
        <begin position="1"/>
        <end position="20"/>
    </location>
</feature>
<name>A0A8J8P405_HALGN</name>
<dbReference type="PROSITE" id="PS00108">
    <property type="entry name" value="PROTEIN_KINASE_ST"/>
    <property type="match status" value="1"/>
</dbReference>
<keyword evidence="2" id="KW-0808">Transferase</keyword>
<dbReference type="AlphaFoldDB" id="A0A8J8P405"/>
<evidence type="ECO:0000256" key="1">
    <source>
        <dbReference type="ARBA" id="ARBA00022527"/>
    </source>
</evidence>
<sequence>MFTSQPQDYAPNPGNFHNQQRRGATIGLTLDEQTLKARATDCNQGLFSCFNTSTGVQYICHLKQNQKIPTTQLVSPSAIAMGPSLMGNTTNNLVDLGLSLNGVGLNPHNSNPQGIGSIRNRSNDGHRLGLHQQVGGNPITATMNNTTTANQIVGTSASNFVASKNQSKFRVNINDLQQEGGPPLCQENSGINMQLQLGTSNLLDFHVDSSLEISFSKYEPVKIPISATSAQNHSQNFNEIANSTEGYKYGFKLTKKRVRKNAIQRKQSGSNERGGKIDIPQKQSPKEDPTSTNKEITTYNIVVFLCDSKADFEMWERIIESYVIQSGAITDQYDIKEKLGQGTFGYVFLANNRFYKPPPPENMVVLQNSNNNAAIQDSSLTVNLDEANKNKPQSDKILLDTVLQAQKGSMAAFPVIDTKRVAIKILKKQKIQESTSGLDFLLNEIKVHWALEQCASVLRLLRLYEDQDIVCIVLEYQSQGSLMNTILKSVKLEESDVRIIMEQMLLALDFFQQKKVVHRDLKLDNILINQIAEKDYEIRVADFGLAAFSPNDELLTHKCGSPGYVAPEVFKGKGYSYKADVFSLGAVFFNLVSGRYLFSGKDLQELLKRNIECQTHTIKQFLSNNSPQCRDLMFWMIEAEPENRPTAKQALKHPWFTNDKHIIKELLAVNTLICSKSPDYRALSLKNTINLDLTMPQMMDSFTLGNNFLHRGAGTLNLGIALVQQLQLNSNTANNIGENKYIPIEQQNSIQGRSGQLAINRVNTNAAPAGAMLMTQFGQSSLLQHQNSSALQLFIAQQHLNYKQHESQVRAQLRRDATLNVPLTGKSMAALKQQIQPSRKNSSRDNLPNHYCASHEQSFSQNSFRVSYFHAIRNSKSNQRSSHSSLEKAIQHINSKKDSNVLNALANVKNLNLTPADGKRSQFYQGLPLPGPQLTRNTSNPSTMKAHHRMGTGNPNYNPQSNGGPFAKTDFAERRLGTTQLGAPGTGYALGLLGNGLRAQKRVTENLGHVVVEEDGAELNQDTYRDKGERVGTSPANTLKFNAAKGRGQTTLLRNHLTSVENHGLGEKKTNGFVKASNQCQELVEEFKDDDTSQAGRSNMLKVVRNTGNINGNEEMVPPYESHRSRGIPQSRSNSNQVNVPRIKIDPLANLNNNNSTLRVPLNVGAAVRRPSDSNGIGESGFPAGVLPADTNEVVAPHIHHNKAGLQIVLSCDDEMSSCPSQLESPGQTNRRWYRPMRYYNQQVIGFSDSMKMTKRNTPCIRRIFLEENQVDGGVQA</sequence>
<proteinExistence type="predicted"/>
<keyword evidence="4" id="KW-0418">Kinase</keyword>
<dbReference type="OrthoDB" id="1668230at2759"/>
<evidence type="ECO:0000256" key="3">
    <source>
        <dbReference type="ARBA" id="ARBA00022741"/>
    </source>
</evidence>
<dbReference type="PROSITE" id="PS50011">
    <property type="entry name" value="PROTEIN_KINASE_DOM"/>
    <property type="match status" value="1"/>
</dbReference>
<dbReference type="EMBL" id="RRYP01000786">
    <property type="protein sequence ID" value="TNV86858.1"/>
    <property type="molecule type" value="Genomic_DNA"/>
</dbReference>
<dbReference type="SMART" id="SM00220">
    <property type="entry name" value="S_TKc"/>
    <property type="match status" value="1"/>
</dbReference>
<dbReference type="InterPro" id="IPR000719">
    <property type="entry name" value="Prot_kinase_dom"/>
</dbReference>
<feature type="region of interest" description="Disordered" evidence="6">
    <location>
        <begin position="927"/>
        <end position="948"/>
    </location>
</feature>
<dbReference type="GO" id="GO:0004674">
    <property type="term" value="F:protein serine/threonine kinase activity"/>
    <property type="evidence" value="ECO:0007669"/>
    <property type="project" value="UniProtKB-KW"/>
</dbReference>
<dbReference type="InterPro" id="IPR008271">
    <property type="entry name" value="Ser/Thr_kinase_AS"/>
</dbReference>
<dbReference type="Pfam" id="PF00069">
    <property type="entry name" value="Pkinase"/>
    <property type="match status" value="1"/>
</dbReference>
<keyword evidence="1" id="KW-0723">Serine/threonine-protein kinase</keyword>